<dbReference type="Pfam" id="PF00069">
    <property type="entry name" value="Pkinase"/>
    <property type="match status" value="1"/>
</dbReference>
<dbReference type="PANTHER" id="PTHR43895:SF123">
    <property type="entry name" value="NON-SPECIFIC SERINE_THREONINE PROTEIN KINASE"/>
    <property type="match status" value="1"/>
</dbReference>
<evidence type="ECO:0000313" key="2">
    <source>
        <dbReference type="Proteomes" id="UP001396334"/>
    </source>
</evidence>
<dbReference type="SMART" id="SM00220">
    <property type="entry name" value="S_TKc"/>
    <property type="match status" value="1"/>
</dbReference>
<proteinExistence type="predicted"/>
<dbReference type="InterPro" id="IPR011009">
    <property type="entry name" value="Kinase-like_dom_sf"/>
</dbReference>
<dbReference type="SUPFAM" id="SSF56112">
    <property type="entry name" value="Protein kinase-like (PK-like)"/>
    <property type="match status" value="1"/>
</dbReference>
<gene>
    <name evidence="1" type="ORF">V6N11_007575</name>
</gene>
<dbReference type="PROSITE" id="PS50011">
    <property type="entry name" value="PROTEIN_KINASE_DOM"/>
    <property type="match status" value="1"/>
</dbReference>
<dbReference type="Proteomes" id="UP001396334">
    <property type="component" value="Unassembled WGS sequence"/>
</dbReference>
<dbReference type="Gene3D" id="1.10.510.10">
    <property type="entry name" value="Transferase(Phosphotransferase) domain 1"/>
    <property type="match status" value="1"/>
</dbReference>
<sequence>MANRTSSASKTRVGKYELGRTLGEGSFAKVKFARNIETGENVAIKIVDKEKVMKHKMIGQIKRAISTMKLIRHPNVIRMYEVMASKTKIYIILEFVTGGELFDKIASRGRFKEDEARKYFQQLINAVDYCHSRGAYHRDLKPENLLLDANGVLKVSDFGLSALPQQVRDDGLLHTTCGTPNYVAPEVINNKGYNGAKADLWSCGVILFVLMAGYLPFEDPNLVGLYKKIFKADFTCPPWFSSSAKKLIKRILDPNPSTRITIAEIIENEWFKKGYVPPRFEQADVSLDDVDAIFNELGDSQNFVVEHREEGSVVPATMNAFELISTSQGLNLNSLFEKQMGLVKRETRFTSKCSANEIISKIEAAAMPMGFGVKKNNYKMKLLGEKTGRKGQLAVTTEIFEVAPSLCMVELRKSGGDTLEFHTFYNDLSTGLKDIVWRTTDGGKVEEKGVIAGPAVQSCPRQ</sequence>
<dbReference type="InterPro" id="IPR000719">
    <property type="entry name" value="Prot_kinase_dom"/>
</dbReference>
<protein>
    <submittedName>
        <fullName evidence="1">Uncharacterized protein</fullName>
    </submittedName>
</protein>
<dbReference type="CDD" id="cd14663">
    <property type="entry name" value="STKc_SnRK3"/>
    <property type="match status" value="1"/>
</dbReference>
<accession>A0ABR1ZBP3</accession>
<dbReference type="EMBL" id="JBBPBN010001751">
    <property type="protein sequence ID" value="KAK8477619.1"/>
    <property type="molecule type" value="Genomic_DNA"/>
</dbReference>
<dbReference type="PANTHER" id="PTHR43895">
    <property type="entry name" value="CALCIUM/CALMODULIN-DEPENDENT PROTEIN KINASE KINASE-RELATED"/>
    <property type="match status" value="1"/>
</dbReference>
<dbReference type="InterPro" id="IPR004041">
    <property type="entry name" value="NAF_dom"/>
</dbReference>
<dbReference type="InterPro" id="IPR018451">
    <property type="entry name" value="NAF/FISL_domain"/>
</dbReference>
<name>A0ABR1ZBP3_9ROSI</name>
<dbReference type="PROSITE" id="PS00107">
    <property type="entry name" value="PROTEIN_KINASE_ATP"/>
    <property type="match status" value="1"/>
</dbReference>
<evidence type="ECO:0000313" key="1">
    <source>
        <dbReference type="EMBL" id="KAK8477619.1"/>
    </source>
</evidence>
<organism evidence="1 2">
    <name type="scientific">Hibiscus sabdariffa</name>
    <name type="common">roselle</name>
    <dbReference type="NCBI Taxonomy" id="183260"/>
    <lineage>
        <taxon>Eukaryota</taxon>
        <taxon>Viridiplantae</taxon>
        <taxon>Streptophyta</taxon>
        <taxon>Embryophyta</taxon>
        <taxon>Tracheophyta</taxon>
        <taxon>Spermatophyta</taxon>
        <taxon>Magnoliopsida</taxon>
        <taxon>eudicotyledons</taxon>
        <taxon>Gunneridae</taxon>
        <taxon>Pentapetalae</taxon>
        <taxon>rosids</taxon>
        <taxon>malvids</taxon>
        <taxon>Malvales</taxon>
        <taxon>Malvaceae</taxon>
        <taxon>Malvoideae</taxon>
        <taxon>Hibiscus</taxon>
    </lineage>
</organism>
<dbReference type="PROSITE" id="PS50816">
    <property type="entry name" value="NAF"/>
    <property type="match status" value="1"/>
</dbReference>
<dbReference type="Gene3D" id="3.30.200.20">
    <property type="entry name" value="Phosphorylase Kinase, domain 1"/>
    <property type="match status" value="1"/>
</dbReference>
<keyword evidence="2" id="KW-1185">Reference proteome</keyword>
<dbReference type="InterPro" id="IPR017441">
    <property type="entry name" value="Protein_kinase_ATP_BS"/>
</dbReference>
<dbReference type="Gene3D" id="3.30.310.80">
    <property type="entry name" value="Kinase associated domain 1, KA1"/>
    <property type="match status" value="1"/>
</dbReference>
<reference evidence="1 2" key="1">
    <citation type="journal article" date="2024" name="G3 (Bethesda)">
        <title>Genome assembly of Hibiscus sabdariffa L. provides insights into metabolisms of medicinal natural products.</title>
        <authorList>
            <person name="Kim T."/>
        </authorList>
    </citation>
    <scope>NUCLEOTIDE SEQUENCE [LARGE SCALE GENOMIC DNA]</scope>
    <source>
        <strain evidence="1">TK-2024</strain>
        <tissue evidence="1">Old leaves</tissue>
    </source>
</reference>
<dbReference type="CDD" id="cd12195">
    <property type="entry name" value="CIPK_C"/>
    <property type="match status" value="1"/>
</dbReference>
<dbReference type="Pfam" id="PF03822">
    <property type="entry name" value="NAF"/>
    <property type="match status" value="1"/>
</dbReference>
<comment type="caution">
    <text evidence="1">The sequence shown here is derived from an EMBL/GenBank/DDBJ whole genome shotgun (WGS) entry which is preliminary data.</text>
</comment>